<dbReference type="InterPro" id="IPR008949">
    <property type="entry name" value="Isoprenoid_synthase_dom_sf"/>
</dbReference>
<dbReference type="PROSITE" id="PS00723">
    <property type="entry name" value="POLYPRENYL_SYNTHASE_1"/>
    <property type="match status" value="1"/>
</dbReference>
<proteinExistence type="inferred from homology"/>
<sequence length="355" mass="39040">MAAARERAAGHRLRFDLRFEAYFDALPERLDTPPLSRFTPRCLELLRDLSLRGGKRLRVALLYEAARLVTTDPVPGLAEAALSIELLQTHGLVHDDIIDDAPLRRGGPSTYYAYRQEFPAADRTALGLAVLAGDLAAFLSMRVLLEADVPAELRHAMLEVQLDAGAETVAGQIVDLERDLRRIPDEEFLHTVCEYKSTRYSVLAPLRLGLLAAGERLGGEEDARLRRYAIPVGIGGQLRDDYLDLFGDEDSTGKSTGADLRAGRRSYAVSALLAAADEEQRAVVESALGDPHCPAATVERVRELARRLGVDRKLRADMRRCAEAAAAEAGTWRPHWREEAVAFFAGLPLANVVRP</sequence>
<protein>
    <submittedName>
        <fullName evidence="8">Polyprenyl synthetase family protein</fullName>
    </submittedName>
</protein>
<keyword evidence="9" id="KW-1185">Reference proteome</keyword>
<keyword evidence="5" id="KW-0460">Magnesium</keyword>
<evidence type="ECO:0000313" key="9">
    <source>
        <dbReference type="Proteomes" id="UP001432222"/>
    </source>
</evidence>
<evidence type="ECO:0000256" key="3">
    <source>
        <dbReference type="ARBA" id="ARBA00022679"/>
    </source>
</evidence>
<dbReference type="Proteomes" id="UP001432222">
    <property type="component" value="Chromosome"/>
</dbReference>
<evidence type="ECO:0000256" key="6">
    <source>
        <dbReference type="ARBA" id="ARBA00023229"/>
    </source>
</evidence>
<dbReference type="Gene3D" id="1.10.600.10">
    <property type="entry name" value="Farnesyl Diphosphate Synthase"/>
    <property type="match status" value="1"/>
</dbReference>
<reference evidence="8" key="1">
    <citation type="submission" date="2022-10" db="EMBL/GenBank/DDBJ databases">
        <title>The complete genomes of actinobacterial strains from the NBC collection.</title>
        <authorList>
            <person name="Joergensen T.S."/>
            <person name="Alvarez Arevalo M."/>
            <person name="Sterndorff E.B."/>
            <person name="Faurdal D."/>
            <person name="Vuksanovic O."/>
            <person name="Mourched A.-S."/>
            <person name="Charusanti P."/>
            <person name="Shaw S."/>
            <person name="Blin K."/>
            <person name="Weber T."/>
        </authorList>
    </citation>
    <scope>NUCLEOTIDE SEQUENCE</scope>
    <source>
        <strain evidence="8">NBC_00222</strain>
    </source>
</reference>
<dbReference type="EMBL" id="CP108110">
    <property type="protein sequence ID" value="WUQ89034.1"/>
    <property type="molecule type" value="Genomic_DNA"/>
</dbReference>
<evidence type="ECO:0000256" key="7">
    <source>
        <dbReference type="RuleBase" id="RU004466"/>
    </source>
</evidence>
<accession>A0ABZ1UDA5</accession>
<evidence type="ECO:0000256" key="5">
    <source>
        <dbReference type="ARBA" id="ARBA00022842"/>
    </source>
</evidence>
<evidence type="ECO:0000256" key="2">
    <source>
        <dbReference type="ARBA" id="ARBA00006706"/>
    </source>
</evidence>
<comment type="cofactor">
    <cofactor evidence="1">
        <name>Mg(2+)</name>
        <dbReference type="ChEBI" id="CHEBI:18420"/>
    </cofactor>
</comment>
<dbReference type="SUPFAM" id="SSF48576">
    <property type="entry name" value="Terpenoid synthases"/>
    <property type="match status" value="1"/>
</dbReference>
<evidence type="ECO:0000256" key="1">
    <source>
        <dbReference type="ARBA" id="ARBA00001946"/>
    </source>
</evidence>
<keyword evidence="6" id="KW-0414">Isoprene biosynthesis</keyword>
<keyword evidence="4" id="KW-0479">Metal-binding</keyword>
<dbReference type="PANTHER" id="PTHR43281">
    <property type="entry name" value="FARNESYL DIPHOSPHATE SYNTHASE"/>
    <property type="match status" value="1"/>
</dbReference>
<comment type="similarity">
    <text evidence="2 7">Belongs to the FPP/GGPP synthase family.</text>
</comment>
<dbReference type="InterPro" id="IPR000092">
    <property type="entry name" value="Polyprenyl_synt"/>
</dbReference>
<dbReference type="RefSeq" id="WP_328959453.1">
    <property type="nucleotide sequence ID" value="NZ_CP108110.1"/>
</dbReference>
<keyword evidence="3 7" id="KW-0808">Transferase</keyword>
<name>A0ABZ1UDA5_9ACTN</name>
<dbReference type="CDD" id="cd00685">
    <property type="entry name" value="Trans_IPPS_HT"/>
    <property type="match status" value="1"/>
</dbReference>
<organism evidence="8 9">
    <name type="scientific">Kitasatospora purpeofusca</name>
    <dbReference type="NCBI Taxonomy" id="67352"/>
    <lineage>
        <taxon>Bacteria</taxon>
        <taxon>Bacillati</taxon>
        <taxon>Actinomycetota</taxon>
        <taxon>Actinomycetes</taxon>
        <taxon>Kitasatosporales</taxon>
        <taxon>Streptomycetaceae</taxon>
        <taxon>Kitasatospora</taxon>
    </lineage>
</organism>
<dbReference type="PANTHER" id="PTHR43281:SF1">
    <property type="entry name" value="FARNESYL DIPHOSPHATE SYNTHASE"/>
    <property type="match status" value="1"/>
</dbReference>
<dbReference type="SFLD" id="SFLDS00005">
    <property type="entry name" value="Isoprenoid_Synthase_Type_I"/>
    <property type="match status" value="1"/>
</dbReference>
<evidence type="ECO:0000313" key="8">
    <source>
        <dbReference type="EMBL" id="WUQ89034.1"/>
    </source>
</evidence>
<dbReference type="Pfam" id="PF00348">
    <property type="entry name" value="polyprenyl_synt"/>
    <property type="match status" value="1"/>
</dbReference>
<dbReference type="InterPro" id="IPR033749">
    <property type="entry name" value="Polyprenyl_synt_CS"/>
</dbReference>
<gene>
    <name evidence="8" type="ORF">OHA16_32120</name>
</gene>
<evidence type="ECO:0000256" key="4">
    <source>
        <dbReference type="ARBA" id="ARBA00022723"/>
    </source>
</evidence>